<dbReference type="WBParaSite" id="maker-PairedContig_2479-snap-gene-0.2-mRNA-1">
    <property type="protein sequence ID" value="maker-PairedContig_2479-snap-gene-0.2-mRNA-1"/>
    <property type="gene ID" value="maker-PairedContig_2479-snap-gene-0.2"/>
</dbReference>
<evidence type="ECO:0000313" key="2">
    <source>
        <dbReference type="WBParaSite" id="maker-PairedContig_2479-snap-gene-0.2-mRNA-1"/>
    </source>
</evidence>
<reference evidence="2" key="1">
    <citation type="submission" date="2016-11" db="UniProtKB">
        <authorList>
            <consortium name="WormBaseParasite"/>
        </authorList>
    </citation>
    <scope>IDENTIFICATION</scope>
    <source>
        <strain evidence="2">pt0022</strain>
    </source>
</reference>
<protein>
    <submittedName>
        <fullName evidence="2">Uncharacterized protein</fullName>
    </submittedName>
</protein>
<dbReference type="AlphaFoldDB" id="A0A1I8EJ61"/>
<name>A0A1I8EJ61_WUCBA</name>
<accession>A0A1I8EJ61</accession>
<proteinExistence type="predicted"/>
<feature type="compositionally biased region" description="Polar residues" evidence="1">
    <location>
        <begin position="67"/>
        <end position="87"/>
    </location>
</feature>
<sequence length="103" mass="11426">MDNNTVMKMVDTVVAVVETVKSPISLSSTVEAMQQQQQQEESSVKSLDLQCDEEFDEILAERPSTSYNHLHQQQQHNSTDNDISISNGEAIDNCAIVDSPCNI</sequence>
<feature type="region of interest" description="Disordered" evidence="1">
    <location>
        <begin position="67"/>
        <end position="89"/>
    </location>
</feature>
<evidence type="ECO:0000256" key="1">
    <source>
        <dbReference type="SAM" id="MobiDB-lite"/>
    </source>
</evidence>
<organism evidence="2">
    <name type="scientific">Wuchereria bancrofti</name>
    <dbReference type="NCBI Taxonomy" id="6293"/>
    <lineage>
        <taxon>Eukaryota</taxon>
        <taxon>Metazoa</taxon>
        <taxon>Ecdysozoa</taxon>
        <taxon>Nematoda</taxon>
        <taxon>Chromadorea</taxon>
        <taxon>Rhabditida</taxon>
        <taxon>Spirurina</taxon>
        <taxon>Spiruromorpha</taxon>
        <taxon>Filarioidea</taxon>
        <taxon>Onchocercidae</taxon>
        <taxon>Wuchereria</taxon>
    </lineage>
</organism>